<evidence type="ECO:0000256" key="7">
    <source>
        <dbReference type="PROSITE-ProRule" id="PRU01091"/>
    </source>
</evidence>
<keyword evidence="3" id="KW-0805">Transcription regulation</keyword>
<dbReference type="Gene3D" id="1.10.10.10">
    <property type="entry name" value="Winged helix-like DNA-binding domain superfamily/Winged helix DNA-binding domain"/>
    <property type="match status" value="1"/>
</dbReference>
<keyword evidence="1 6" id="KW-0597">Phosphoprotein</keyword>
<feature type="modified residue" description="4-aspartylphosphate" evidence="6">
    <location>
        <position position="51"/>
    </location>
</feature>
<evidence type="ECO:0000313" key="11">
    <source>
        <dbReference type="Proteomes" id="UP000030060"/>
    </source>
</evidence>
<organism evidence="10 11">
    <name type="scientific">Pseudomonas fluorescens LMG 5329</name>
    <dbReference type="NCBI Taxonomy" id="1324332"/>
    <lineage>
        <taxon>Bacteria</taxon>
        <taxon>Pseudomonadati</taxon>
        <taxon>Pseudomonadota</taxon>
        <taxon>Gammaproteobacteria</taxon>
        <taxon>Pseudomonadales</taxon>
        <taxon>Pseudomonadaceae</taxon>
        <taxon>Pseudomonas</taxon>
    </lineage>
</organism>
<dbReference type="InterPro" id="IPR036388">
    <property type="entry name" value="WH-like_DNA-bd_sf"/>
</dbReference>
<dbReference type="CDD" id="cd00383">
    <property type="entry name" value="trans_reg_C"/>
    <property type="match status" value="1"/>
</dbReference>
<dbReference type="PANTHER" id="PTHR48111:SF22">
    <property type="entry name" value="REGULATOR OF RPOS"/>
    <property type="match status" value="1"/>
</dbReference>
<dbReference type="InterPro" id="IPR016032">
    <property type="entry name" value="Sig_transdc_resp-reg_C-effctor"/>
</dbReference>
<dbReference type="PROSITE" id="PS50110">
    <property type="entry name" value="RESPONSE_REGULATORY"/>
    <property type="match status" value="1"/>
</dbReference>
<dbReference type="InterPro" id="IPR039420">
    <property type="entry name" value="WalR-like"/>
</dbReference>
<dbReference type="GO" id="GO:0006355">
    <property type="term" value="P:regulation of DNA-templated transcription"/>
    <property type="evidence" value="ECO:0007669"/>
    <property type="project" value="InterPro"/>
</dbReference>
<name>A0A0A1YSR3_PSEFL</name>
<reference evidence="10 11" key="1">
    <citation type="journal article" date="2013" name="Genome Announc.">
        <title>Draft Genome Sequence of Pseudomonas fluorescens LMG 5329, a White Line-Inducing Principle-Producing Bioindicator for the Mushroom Pathogen Pseudomonas tolaasii.</title>
        <authorList>
            <person name="Ghequire M.G."/>
            <person name="Rokni-Zadeh H."/>
            <person name="Zarrineh P."/>
            <person name="De Mot R."/>
        </authorList>
    </citation>
    <scope>NUCLEOTIDE SEQUENCE [LARGE SCALE GENOMIC DNA]</scope>
    <source>
        <strain evidence="10 11">LMG 5329</strain>
    </source>
</reference>
<proteinExistence type="predicted"/>
<dbReference type="Gene3D" id="3.40.50.2300">
    <property type="match status" value="1"/>
</dbReference>
<dbReference type="EMBL" id="ASGY01000214">
    <property type="protein sequence ID" value="KGE64863.1"/>
    <property type="molecule type" value="Genomic_DNA"/>
</dbReference>
<dbReference type="PANTHER" id="PTHR48111">
    <property type="entry name" value="REGULATOR OF RPOS"/>
    <property type="match status" value="1"/>
</dbReference>
<evidence type="ECO:0000256" key="1">
    <source>
        <dbReference type="ARBA" id="ARBA00022553"/>
    </source>
</evidence>
<keyword evidence="4 7" id="KW-0238">DNA-binding</keyword>
<evidence type="ECO:0000313" key="10">
    <source>
        <dbReference type="EMBL" id="KGE64863.1"/>
    </source>
</evidence>
<dbReference type="GO" id="GO:0005829">
    <property type="term" value="C:cytosol"/>
    <property type="evidence" value="ECO:0007669"/>
    <property type="project" value="TreeGrafter"/>
</dbReference>
<dbReference type="RefSeq" id="WP_038850396.1">
    <property type="nucleotide sequence ID" value="NZ_ASGY01000214.1"/>
</dbReference>
<dbReference type="InterPro" id="IPR001867">
    <property type="entry name" value="OmpR/PhoB-type_DNA-bd"/>
</dbReference>
<sequence length="225" mass="25478">MEILLVEDDHALAGSLGDYLGEFGYEVDFARDGRSCLERVRQHEYDLIVMDVAMPRMSGFDTCRQLRREQNETPVLFLTARDALPDKEEGYEAGGDDYLIKPFEPQELIWRIRALMRRVAPRKPRSPRQLGDLVIDPASQSLRHNGTVKVLPALQFSLLNLLADVAPEPVSRGKLEAALWPAGDPPDSDALRTYIYRLRQTLGKPYGNDLIRTVHGKGYRLAIPH</sequence>
<evidence type="ECO:0000259" key="9">
    <source>
        <dbReference type="PROSITE" id="PS51755"/>
    </source>
</evidence>
<dbReference type="SMART" id="SM00862">
    <property type="entry name" value="Trans_reg_C"/>
    <property type="match status" value="1"/>
</dbReference>
<evidence type="ECO:0000256" key="5">
    <source>
        <dbReference type="ARBA" id="ARBA00023163"/>
    </source>
</evidence>
<evidence type="ECO:0000256" key="4">
    <source>
        <dbReference type="ARBA" id="ARBA00023125"/>
    </source>
</evidence>
<accession>A0A0A1YSR3</accession>
<dbReference type="InterPro" id="IPR001789">
    <property type="entry name" value="Sig_transdc_resp-reg_receiver"/>
</dbReference>
<feature type="DNA-binding region" description="OmpR/PhoB-type" evidence="7">
    <location>
        <begin position="125"/>
        <end position="223"/>
    </location>
</feature>
<evidence type="ECO:0000256" key="6">
    <source>
        <dbReference type="PROSITE-ProRule" id="PRU00169"/>
    </source>
</evidence>
<dbReference type="SUPFAM" id="SSF52172">
    <property type="entry name" value="CheY-like"/>
    <property type="match status" value="1"/>
</dbReference>
<dbReference type="OrthoDB" id="9802426at2"/>
<dbReference type="Proteomes" id="UP000030060">
    <property type="component" value="Unassembled WGS sequence"/>
</dbReference>
<dbReference type="Gene3D" id="6.10.250.690">
    <property type="match status" value="1"/>
</dbReference>
<feature type="domain" description="OmpR/PhoB-type" evidence="9">
    <location>
        <begin position="125"/>
        <end position="223"/>
    </location>
</feature>
<evidence type="ECO:0000256" key="3">
    <source>
        <dbReference type="ARBA" id="ARBA00023015"/>
    </source>
</evidence>
<dbReference type="GO" id="GO:0032993">
    <property type="term" value="C:protein-DNA complex"/>
    <property type="evidence" value="ECO:0007669"/>
    <property type="project" value="TreeGrafter"/>
</dbReference>
<dbReference type="AlphaFoldDB" id="A0A0A1YSR3"/>
<dbReference type="Pfam" id="PF00486">
    <property type="entry name" value="Trans_reg_C"/>
    <property type="match status" value="1"/>
</dbReference>
<evidence type="ECO:0000259" key="8">
    <source>
        <dbReference type="PROSITE" id="PS50110"/>
    </source>
</evidence>
<dbReference type="InterPro" id="IPR011006">
    <property type="entry name" value="CheY-like_superfamily"/>
</dbReference>
<keyword evidence="2" id="KW-0902">Two-component regulatory system</keyword>
<dbReference type="CDD" id="cd17574">
    <property type="entry name" value="REC_OmpR"/>
    <property type="match status" value="1"/>
</dbReference>
<protein>
    <recommendedName>
        <fullName evidence="12">Transcriptional regulator</fullName>
    </recommendedName>
</protein>
<evidence type="ECO:0008006" key="12">
    <source>
        <dbReference type="Google" id="ProtNLM"/>
    </source>
</evidence>
<dbReference type="SUPFAM" id="SSF46894">
    <property type="entry name" value="C-terminal effector domain of the bipartite response regulators"/>
    <property type="match status" value="1"/>
</dbReference>
<evidence type="ECO:0000256" key="2">
    <source>
        <dbReference type="ARBA" id="ARBA00023012"/>
    </source>
</evidence>
<dbReference type="Pfam" id="PF00072">
    <property type="entry name" value="Response_reg"/>
    <property type="match status" value="1"/>
</dbReference>
<dbReference type="SMART" id="SM00448">
    <property type="entry name" value="REC"/>
    <property type="match status" value="1"/>
</dbReference>
<comment type="caution">
    <text evidence="10">The sequence shown here is derived from an EMBL/GenBank/DDBJ whole genome shotgun (WGS) entry which is preliminary data.</text>
</comment>
<gene>
    <name evidence="10" type="ORF">K814_0127060</name>
</gene>
<dbReference type="GO" id="GO:0000156">
    <property type="term" value="F:phosphorelay response regulator activity"/>
    <property type="evidence" value="ECO:0007669"/>
    <property type="project" value="TreeGrafter"/>
</dbReference>
<keyword evidence="5" id="KW-0804">Transcription</keyword>
<dbReference type="GO" id="GO:0000976">
    <property type="term" value="F:transcription cis-regulatory region binding"/>
    <property type="evidence" value="ECO:0007669"/>
    <property type="project" value="TreeGrafter"/>
</dbReference>
<feature type="domain" description="Response regulatory" evidence="8">
    <location>
        <begin position="2"/>
        <end position="116"/>
    </location>
</feature>
<dbReference type="FunFam" id="3.40.50.2300:FF:000001">
    <property type="entry name" value="DNA-binding response regulator PhoB"/>
    <property type="match status" value="1"/>
</dbReference>
<dbReference type="PROSITE" id="PS51755">
    <property type="entry name" value="OMPR_PHOB"/>
    <property type="match status" value="1"/>
</dbReference>